<proteinExistence type="predicted"/>
<dbReference type="GO" id="GO:0031146">
    <property type="term" value="P:SCF-dependent proteasomal ubiquitin-dependent protein catabolic process"/>
    <property type="evidence" value="ECO:0007669"/>
    <property type="project" value="TreeGrafter"/>
</dbReference>
<dbReference type="EMBL" id="FR872598">
    <property type="protein sequence ID" value="CCB90351.1"/>
    <property type="molecule type" value="Genomic_DNA"/>
</dbReference>
<dbReference type="InterPro" id="IPR057207">
    <property type="entry name" value="FBXL15_LRR"/>
</dbReference>
<dbReference type="InterPro" id="IPR011333">
    <property type="entry name" value="SKP1/BTB/POZ_sf"/>
</dbReference>
<organism evidence="2">
    <name type="scientific">Waddlia chondrophila 2032/99</name>
    <dbReference type="NCBI Taxonomy" id="765953"/>
    <lineage>
        <taxon>Bacteria</taxon>
        <taxon>Pseudomonadati</taxon>
        <taxon>Chlamydiota</taxon>
        <taxon>Chlamydiia</taxon>
        <taxon>Parachlamydiales</taxon>
        <taxon>Waddliaceae</taxon>
        <taxon>Waddlia</taxon>
    </lineage>
</organism>
<evidence type="ECO:0000259" key="1">
    <source>
        <dbReference type="Pfam" id="PF25372"/>
    </source>
</evidence>
<sequence>MKLPSLLPEDLAYAGAAKSARELYELLQKDYTDYSRFFVSASDDETWCTQHSAFMRLSLQWFTVQFFKDKLQVDLAKKVGHAIRTHSGLMDEWLPRNLSIRMNHESLPINSLLWGTSSEWLRQKIRSDCRDQQSTTLEFEGLTVRLFDLMNAYMSTGGIRDLWSKTEEEIIGVLELATRWHLKDLSEYAQKGFVKYLDEFNVVNWLIRSQQSQWECLRSAAIEYVNKRELGVRIEDRSIDEFSFEFLDFGKKALEFFETVRHMVTKLVCGHHLIEEVMFSEVVNRCPSLNVLSVSESENFSDRLLDLPHDLKGLDLSKCAWLTHQKLRQILEGNPSISTLSLSANIQLNYTAWGLLKLLKGLLKLDLSSCHQINDHDLKVILQAGKELTHLNLARCVNLSDLSFFEIPKITKQLMELNLSECRIYDAGLIDILSKCRKMTHLIVRKCSTLSDRGVLEGIRNAPNLQTIDLSGCGFSNASIRIIQEARPYLFLNV</sequence>
<protein>
    <recommendedName>
        <fullName evidence="1">F-box/LRR-repeat protein 15-like leucin rich repeat domain-containing protein</fullName>
    </recommendedName>
</protein>
<dbReference type="Gene3D" id="3.80.10.10">
    <property type="entry name" value="Ribonuclease Inhibitor"/>
    <property type="match status" value="2"/>
</dbReference>
<dbReference type="SUPFAM" id="SSF52047">
    <property type="entry name" value="RNI-like"/>
    <property type="match status" value="1"/>
</dbReference>
<dbReference type="SMART" id="SM00367">
    <property type="entry name" value="LRR_CC"/>
    <property type="match status" value="5"/>
</dbReference>
<feature type="domain" description="F-box/LRR-repeat protein 15-like leucin rich repeat" evidence="1">
    <location>
        <begin position="362"/>
        <end position="478"/>
    </location>
</feature>
<dbReference type="Pfam" id="PF25372">
    <property type="entry name" value="DUF7885"/>
    <property type="match status" value="1"/>
</dbReference>
<dbReference type="Gene3D" id="3.30.710.10">
    <property type="entry name" value="Potassium Channel Kv1.1, Chain A"/>
    <property type="match status" value="1"/>
</dbReference>
<dbReference type="PANTHER" id="PTHR13318">
    <property type="entry name" value="PARTNER OF PAIRED, ISOFORM B-RELATED"/>
    <property type="match status" value="1"/>
</dbReference>
<dbReference type="InterPro" id="IPR006553">
    <property type="entry name" value="Leu-rich_rpt_Cys-con_subtyp"/>
</dbReference>
<dbReference type="AlphaFoldDB" id="F8LA44"/>
<accession>F8LA44</accession>
<reference evidence="2" key="1">
    <citation type="submission" date="2011-05" db="EMBL/GenBank/DDBJ databases">
        <title>Unity in variety -- the pan-genome of the Chlamydiae.</title>
        <authorList>
            <person name="Collingro A."/>
            <person name="Tischler P."/>
            <person name="Weinmaier T."/>
            <person name="Penz T."/>
            <person name="Heinz E."/>
            <person name="Brunham R.C."/>
            <person name="Read T.D."/>
            <person name="Bavoil P.M."/>
            <person name="Sachse K."/>
            <person name="Kahane S."/>
            <person name="Friedman M.G."/>
            <person name="Rattei T."/>
            <person name="Myers G.S.A."/>
            <person name="Horn M."/>
        </authorList>
    </citation>
    <scope>NUCLEOTIDE SEQUENCE</scope>
    <source>
        <strain evidence="2">2032/99</strain>
    </source>
</reference>
<name>F8LA44_9BACT</name>
<evidence type="ECO:0000313" key="2">
    <source>
        <dbReference type="EMBL" id="CCB90351.1"/>
    </source>
</evidence>
<dbReference type="GO" id="GO:0019005">
    <property type="term" value="C:SCF ubiquitin ligase complex"/>
    <property type="evidence" value="ECO:0007669"/>
    <property type="project" value="TreeGrafter"/>
</dbReference>
<dbReference type="InterPro" id="IPR032675">
    <property type="entry name" value="LRR_dom_sf"/>
</dbReference>
<gene>
    <name evidence="2" type="ORF">WCH_DF20220</name>
</gene>